<dbReference type="InterPro" id="IPR007770">
    <property type="entry name" value="DMP"/>
</dbReference>
<dbReference type="AlphaFoldDB" id="A0AAV5D0U9"/>
<feature type="transmembrane region" description="Helical" evidence="7">
    <location>
        <begin position="181"/>
        <end position="200"/>
    </location>
</feature>
<sequence length="252" mass="27334">MAATTTESGNSSGMGPIGLDPSPSTRASASKATVTTDKVLTVSANLAQLLPTGSVLAYQSLSASFTNQGECYTSNWWLSLSLVIFLTASCIFFAFTDSIVYKGKVYYGVAMPSRLNLFNLSKKEEQQLFTDLHPDLKKRRLKGLDWVHAFFTAVVFLTVAASDVGLQKCLFPHAGVDAKQLLKNLPLGMAVLSSFVFMIFPTTRNGIGSQFQGSDDCTPSPPDDKNETRPQSNNTASTSRVYDIESQMQRSA</sequence>
<name>A0AAV5D0U9_ELECO</name>
<gene>
    <name evidence="8" type="primary">ga22135</name>
    <name evidence="8" type="ORF">PR202_ga22135</name>
</gene>
<evidence type="ECO:0000256" key="3">
    <source>
        <dbReference type="ARBA" id="ARBA00022692"/>
    </source>
</evidence>
<dbReference type="GO" id="GO:0005737">
    <property type="term" value="C:cytoplasm"/>
    <property type="evidence" value="ECO:0007669"/>
    <property type="project" value="UniProtKB-ARBA"/>
</dbReference>
<dbReference type="Proteomes" id="UP001054889">
    <property type="component" value="Unassembled WGS sequence"/>
</dbReference>
<comment type="subcellular location">
    <subcellularLocation>
        <location evidence="1">Membrane</location>
        <topology evidence="1">Multi-pass membrane protein</topology>
    </subcellularLocation>
</comment>
<dbReference type="PANTHER" id="PTHR31621">
    <property type="entry name" value="PROTEIN DMP3"/>
    <property type="match status" value="1"/>
</dbReference>
<keyword evidence="5 7" id="KW-0472">Membrane</keyword>
<feature type="compositionally biased region" description="Polar residues" evidence="6">
    <location>
        <begin position="1"/>
        <end position="13"/>
    </location>
</feature>
<feature type="transmembrane region" description="Helical" evidence="7">
    <location>
        <begin position="76"/>
        <end position="95"/>
    </location>
</feature>
<proteinExistence type="inferred from homology"/>
<evidence type="ECO:0000256" key="6">
    <source>
        <dbReference type="SAM" id="MobiDB-lite"/>
    </source>
</evidence>
<evidence type="ECO:0000313" key="9">
    <source>
        <dbReference type="Proteomes" id="UP001054889"/>
    </source>
</evidence>
<organism evidence="8 9">
    <name type="scientific">Eleusine coracana subsp. coracana</name>
    <dbReference type="NCBI Taxonomy" id="191504"/>
    <lineage>
        <taxon>Eukaryota</taxon>
        <taxon>Viridiplantae</taxon>
        <taxon>Streptophyta</taxon>
        <taxon>Embryophyta</taxon>
        <taxon>Tracheophyta</taxon>
        <taxon>Spermatophyta</taxon>
        <taxon>Magnoliopsida</taxon>
        <taxon>Liliopsida</taxon>
        <taxon>Poales</taxon>
        <taxon>Poaceae</taxon>
        <taxon>PACMAD clade</taxon>
        <taxon>Chloridoideae</taxon>
        <taxon>Cynodonteae</taxon>
        <taxon>Eleusininae</taxon>
        <taxon>Eleusine</taxon>
    </lineage>
</organism>
<evidence type="ECO:0000256" key="4">
    <source>
        <dbReference type="ARBA" id="ARBA00022989"/>
    </source>
</evidence>
<feature type="region of interest" description="Disordered" evidence="6">
    <location>
        <begin position="1"/>
        <end position="27"/>
    </location>
</feature>
<comment type="caution">
    <text evidence="8">The sequence shown here is derived from an EMBL/GenBank/DDBJ whole genome shotgun (WGS) entry which is preliminary data.</text>
</comment>
<dbReference type="Pfam" id="PF05078">
    <property type="entry name" value="DUF679"/>
    <property type="match status" value="1"/>
</dbReference>
<feature type="region of interest" description="Disordered" evidence="6">
    <location>
        <begin position="210"/>
        <end position="252"/>
    </location>
</feature>
<evidence type="ECO:0000313" key="8">
    <source>
        <dbReference type="EMBL" id="GJN04573.1"/>
    </source>
</evidence>
<reference evidence="8" key="1">
    <citation type="journal article" date="2018" name="DNA Res.">
        <title>Multiple hybrid de novo genome assembly of finger millet, an orphan allotetraploid crop.</title>
        <authorList>
            <person name="Hatakeyama M."/>
            <person name="Aluri S."/>
            <person name="Balachadran M.T."/>
            <person name="Sivarajan S.R."/>
            <person name="Patrignani A."/>
            <person name="Gruter S."/>
            <person name="Poveda L."/>
            <person name="Shimizu-Inatsugi R."/>
            <person name="Baeten J."/>
            <person name="Francoijs K.J."/>
            <person name="Nataraja K.N."/>
            <person name="Reddy Y.A.N."/>
            <person name="Phadnis S."/>
            <person name="Ravikumar R.L."/>
            <person name="Schlapbach R."/>
            <person name="Sreeman S.M."/>
            <person name="Shimizu K.K."/>
        </authorList>
    </citation>
    <scope>NUCLEOTIDE SEQUENCE</scope>
</reference>
<dbReference type="PANTHER" id="PTHR31621:SF67">
    <property type="entry name" value="OS01G0389200 PROTEIN"/>
    <property type="match status" value="1"/>
</dbReference>
<dbReference type="EMBL" id="BQKI01000011">
    <property type="protein sequence ID" value="GJN04573.1"/>
    <property type="molecule type" value="Genomic_DNA"/>
</dbReference>
<evidence type="ECO:0000256" key="5">
    <source>
        <dbReference type="ARBA" id="ARBA00023136"/>
    </source>
</evidence>
<evidence type="ECO:0000256" key="1">
    <source>
        <dbReference type="ARBA" id="ARBA00004141"/>
    </source>
</evidence>
<keyword evidence="4 7" id="KW-1133">Transmembrane helix</keyword>
<dbReference type="GO" id="GO:0010256">
    <property type="term" value="P:endomembrane system organization"/>
    <property type="evidence" value="ECO:0007669"/>
    <property type="project" value="TreeGrafter"/>
</dbReference>
<evidence type="ECO:0000256" key="2">
    <source>
        <dbReference type="ARBA" id="ARBA00008707"/>
    </source>
</evidence>
<keyword evidence="3 7" id="KW-0812">Transmembrane</keyword>
<reference evidence="8" key="2">
    <citation type="submission" date="2021-12" db="EMBL/GenBank/DDBJ databases">
        <title>Resequencing data analysis of finger millet.</title>
        <authorList>
            <person name="Hatakeyama M."/>
            <person name="Aluri S."/>
            <person name="Balachadran M.T."/>
            <person name="Sivarajan S.R."/>
            <person name="Poveda L."/>
            <person name="Shimizu-Inatsugi R."/>
            <person name="Schlapbach R."/>
            <person name="Sreeman S.M."/>
            <person name="Shimizu K.K."/>
        </authorList>
    </citation>
    <scope>NUCLEOTIDE SEQUENCE</scope>
</reference>
<dbReference type="GO" id="GO:0016020">
    <property type="term" value="C:membrane"/>
    <property type="evidence" value="ECO:0007669"/>
    <property type="project" value="UniProtKB-SubCell"/>
</dbReference>
<feature type="compositionally biased region" description="Polar residues" evidence="6">
    <location>
        <begin position="229"/>
        <end position="252"/>
    </location>
</feature>
<comment type="similarity">
    <text evidence="2">Belongs to the plant DMP1 protein family.</text>
</comment>
<keyword evidence="9" id="KW-1185">Reference proteome</keyword>
<accession>A0AAV5D0U9</accession>
<evidence type="ECO:0000256" key="7">
    <source>
        <dbReference type="SAM" id="Phobius"/>
    </source>
</evidence>
<protein>
    <submittedName>
        <fullName evidence="8">Uncharacterized protein</fullName>
    </submittedName>
</protein>
<feature type="transmembrane region" description="Helical" evidence="7">
    <location>
        <begin position="143"/>
        <end position="161"/>
    </location>
</feature>